<dbReference type="RefSeq" id="WP_273173774.1">
    <property type="nucleotide sequence ID" value="NZ_CP181270.1"/>
</dbReference>
<sequence length="89" mass="10216">MSDTSHIDISVEVQDEQFDMRVPREVTFGRLGTLIVQSLREEGVVVPSPWELKIKQKDFSLESSDWVSDFAVADGDMFVVEPNMQERKQ</sequence>
<comment type="caution">
    <text evidence="1">The sequence shown here is derived from an EMBL/GenBank/DDBJ whole genome shotgun (WGS) entry which is preliminary data.</text>
</comment>
<dbReference type="AlphaFoldDB" id="A0A971ICS0"/>
<reference evidence="1" key="2">
    <citation type="submission" date="2020-01" db="EMBL/GenBank/DDBJ databases">
        <authorList>
            <person name="Campanaro S."/>
        </authorList>
    </citation>
    <scope>NUCLEOTIDE SEQUENCE</scope>
    <source>
        <strain evidence="1">AS01afH2WH_6</strain>
    </source>
</reference>
<proteinExistence type="predicted"/>
<organism evidence="1 2">
    <name type="scientific">Bifidobacterium crudilactis</name>
    <dbReference type="NCBI Taxonomy" id="327277"/>
    <lineage>
        <taxon>Bacteria</taxon>
        <taxon>Bacillati</taxon>
        <taxon>Actinomycetota</taxon>
        <taxon>Actinomycetes</taxon>
        <taxon>Bifidobacteriales</taxon>
        <taxon>Bifidobacteriaceae</taxon>
        <taxon>Bifidobacterium</taxon>
    </lineage>
</organism>
<accession>A0A971ICS0</accession>
<evidence type="ECO:0000313" key="1">
    <source>
        <dbReference type="EMBL" id="NLT79819.1"/>
    </source>
</evidence>
<dbReference type="Gene3D" id="3.10.20.90">
    <property type="entry name" value="Phosphatidylinositol 3-kinase Catalytic Subunit, Chain A, domain 1"/>
    <property type="match status" value="1"/>
</dbReference>
<dbReference type="Pfam" id="PF08817">
    <property type="entry name" value="YukD"/>
    <property type="match status" value="1"/>
</dbReference>
<dbReference type="InterPro" id="IPR024962">
    <property type="entry name" value="YukD-like"/>
</dbReference>
<name>A0A971ICS0_9BIFI</name>
<dbReference type="Proteomes" id="UP000767327">
    <property type="component" value="Unassembled WGS sequence"/>
</dbReference>
<reference evidence="1" key="1">
    <citation type="journal article" date="2020" name="Biotechnol. Biofuels">
        <title>New insights from the biogas microbiome by comprehensive genome-resolved metagenomics of nearly 1600 species originating from multiple anaerobic digesters.</title>
        <authorList>
            <person name="Campanaro S."/>
            <person name="Treu L."/>
            <person name="Rodriguez-R L.M."/>
            <person name="Kovalovszki A."/>
            <person name="Ziels R.M."/>
            <person name="Maus I."/>
            <person name="Zhu X."/>
            <person name="Kougias P.G."/>
            <person name="Basile A."/>
            <person name="Luo G."/>
            <person name="Schluter A."/>
            <person name="Konstantinidis K.T."/>
            <person name="Angelidaki I."/>
        </authorList>
    </citation>
    <scope>NUCLEOTIDE SEQUENCE</scope>
    <source>
        <strain evidence="1">AS01afH2WH_6</strain>
    </source>
</reference>
<dbReference type="EMBL" id="JAAXZR010000021">
    <property type="protein sequence ID" value="NLT79819.1"/>
    <property type="molecule type" value="Genomic_DNA"/>
</dbReference>
<protein>
    <submittedName>
        <fullName evidence="1">Uncharacterized protein</fullName>
    </submittedName>
</protein>
<evidence type="ECO:0000313" key="2">
    <source>
        <dbReference type="Proteomes" id="UP000767327"/>
    </source>
</evidence>
<gene>
    <name evidence="1" type="ORF">GXW98_06015</name>
</gene>